<dbReference type="Proteomes" id="UP000094020">
    <property type="component" value="Chromosome 2"/>
</dbReference>
<name>A0A1B9HWD1_9TREE</name>
<evidence type="ECO:0000313" key="1">
    <source>
        <dbReference type="EMBL" id="OCF47570.1"/>
    </source>
</evidence>
<evidence type="ECO:0000313" key="3">
    <source>
        <dbReference type="Proteomes" id="UP000094020"/>
    </source>
</evidence>
<dbReference type="RefSeq" id="XP_019008789.1">
    <property type="nucleotide sequence ID" value="XM_019158176.1"/>
</dbReference>
<proteinExistence type="predicted"/>
<reference evidence="1" key="3">
    <citation type="submission" date="2016-07" db="EMBL/GenBank/DDBJ databases">
        <title>Evolution of pathogenesis and genome organization in the Tremellales.</title>
        <authorList>
            <person name="Cuomo C."/>
            <person name="Litvintseva A."/>
            <person name="Heitman J."/>
            <person name="Chen Y."/>
            <person name="Sun S."/>
            <person name="Springer D."/>
            <person name="Dromer F."/>
            <person name="Young S."/>
            <person name="Zeng Q."/>
            <person name="Chapman S."/>
            <person name="Gujja S."/>
            <person name="Saif S."/>
            <person name="Birren B."/>
        </authorList>
    </citation>
    <scope>NUCLEOTIDE SEQUENCE</scope>
    <source>
        <strain evidence="1">CBS 10737</strain>
    </source>
</reference>
<dbReference type="EMBL" id="CP144520">
    <property type="protein sequence ID" value="WWC67645.1"/>
    <property type="molecule type" value="Genomic_DNA"/>
</dbReference>
<protein>
    <submittedName>
        <fullName evidence="1">Uncharacterized protein</fullName>
    </submittedName>
</protein>
<sequence>MQSTIVLYLRNDINTSTDIQCRPQSGVQPKFLISQSSALWGRMVPYPNETCGGDQQGYKYVGFESYLFPVHATAVFARGKYPLLKKRRVILCLSTKQYHGVEMYMAPK</sequence>
<evidence type="ECO:0000313" key="2">
    <source>
        <dbReference type="EMBL" id="WWC67645.1"/>
    </source>
</evidence>
<reference evidence="2" key="4">
    <citation type="submission" date="2024-02" db="EMBL/GenBank/DDBJ databases">
        <title>Comparative genomics of Cryptococcus and Kwoniella reveals pathogenesis evolution and contrasting modes of karyotype evolution via chromosome fusion or intercentromeric recombination.</title>
        <authorList>
            <person name="Coelho M.A."/>
            <person name="David-Palma M."/>
            <person name="Shea T."/>
            <person name="Bowers K."/>
            <person name="McGinley-Smith S."/>
            <person name="Mohammad A.W."/>
            <person name="Gnirke A."/>
            <person name="Yurkov A.M."/>
            <person name="Nowrousian M."/>
            <person name="Sun S."/>
            <person name="Cuomo C.A."/>
            <person name="Heitman J."/>
        </authorList>
    </citation>
    <scope>NUCLEOTIDE SEQUENCE</scope>
    <source>
        <strain evidence="2">CBS 10737</strain>
    </source>
</reference>
<dbReference type="AlphaFoldDB" id="A0A1B9HWD1"/>
<organism evidence="1">
    <name type="scientific">Kwoniella pini CBS 10737</name>
    <dbReference type="NCBI Taxonomy" id="1296096"/>
    <lineage>
        <taxon>Eukaryota</taxon>
        <taxon>Fungi</taxon>
        <taxon>Dikarya</taxon>
        <taxon>Basidiomycota</taxon>
        <taxon>Agaricomycotina</taxon>
        <taxon>Tremellomycetes</taxon>
        <taxon>Tremellales</taxon>
        <taxon>Cryptococcaceae</taxon>
        <taxon>Kwoniella</taxon>
    </lineage>
</organism>
<reference evidence="2" key="2">
    <citation type="submission" date="2013-07" db="EMBL/GenBank/DDBJ databases">
        <authorList>
            <consortium name="The Broad Institute Genome Sequencing Platform"/>
            <person name="Cuomo C."/>
            <person name="Litvintseva A."/>
            <person name="Chen Y."/>
            <person name="Heitman J."/>
            <person name="Sun S."/>
            <person name="Springer D."/>
            <person name="Dromer F."/>
            <person name="Young S.K."/>
            <person name="Zeng Q."/>
            <person name="Gargeya S."/>
            <person name="Fitzgerald M."/>
            <person name="Abouelleil A."/>
            <person name="Alvarado L."/>
            <person name="Berlin A.M."/>
            <person name="Chapman S.B."/>
            <person name="Dewar J."/>
            <person name="Goldberg J."/>
            <person name="Griggs A."/>
            <person name="Gujja S."/>
            <person name="Hansen M."/>
            <person name="Howarth C."/>
            <person name="Imamovic A."/>
            <person name="Larimer J."/>
            <person name="McCowan C."/>
            <person name="Murphy C."/>
            <person name="Pearson M."/>
            <person name="Priest M."/>
            <person name="Roberts A."/>
            <person name="Saif S."/>
            <person name="Shea T."/>
            <person name="Sykes S."/>
            <person name="Wortman J."/>
            <person name="Nusbaum C."/>
            <person name="Birren B."/>
        </authorList>
    </citation>
    <scope>NUCLEOTIDE SEQUENCE</scope>
    <source>
        <strain evidence="2">CBS 10737</strain>
    </source>
</reference>
<reference evidence="1" key="1">
    <citation type="submission" date="2013-07" db="EMBL/GenBank/DDBJ databases">
        <title>The Genome Sequence of Cryptococcus pinus CBS10737.</title>
        <authorList>
            <consortium name="The Broad Institute Genome Sequencing Platform"/>
            <person name="Cuomo C."/>
            <person name="Litvintseva A."/>
            <person name="Chen Y."/>
            <person name="Heitman J."/>
            <person name="Sun S."/>
            <person name="Springer D."/>
            <person name="Dromer F."/>
            <person name="Young S.K."/>
            <person name="Zeng Q."/>
            <person name="Gargeya S."/>
            <person name="Fitzgerald M."/>
            <person name="Abouelleil A."/>
            <person name="Alvarado L."/>
            <person name="Berlin A.M."/>
            <person name="Chapman S.B."/>
            <person name="Dewar J."/>
            <person name="Goldberg J."/>
            <person name="Griggs A."/>
            <person name="Gujja S."/>
            <person name="Hansen M."/>
            <person name="Howarth C."/>
            <person name="Imamovic A."/>
            <person name="Larimer J."/>
            <person name="McCowan C."/>
            <person name="Murphy C."/>
            <person name="Pearson M."/>
            <person name="Priest M."/>
            <person name="Roberts A."/>
            <person name="Saif S."/>
            <person name="Shea T."/>
            <person name="Sykes S."/>
            <person name="Wortman J."/>
            <person name="Nusbaum C."/>
            <person name="Birren B."/>
        </authorList>
    </citation>
    <scope>NUCLEOTIDE SEQUENCE [LARGE SCALE GENOMIC DNA]</scope>
    <source>
        <strain evidence="1">CBS 10737</strain>
    </source>
</reference>
<accession>A0A1B9HWD1</accession>
<keyword evidence="3" id="KW-1185">Reference proteome</keyword>
<dbReference type="GeneID" id="30174842"/>
<dbReference type="EMBL" id="KV700116">
    <property type="protein sequence ID" value="OCF47570.1"/>
    <property type="molecule type" value="Genomic_DNA"/>
</dbReference>
<gene>
    <name evidence="1" type="ORF">I206_06473</name>
    <name evidence="2" type="ORF">I206_101555</name>
</gene>
<dbReference type="KEGG" id="kpin:30174842"/>